<proteinExistence type="predicted"/>
<evidence type="ECO:0000313" key="2">
    <source>
        <dbReference type="Proteomes" id="UP000247810"/>
    </source>
</evidence>
<sequence length="157" mass="17195">MYDTLVSGQRFRALQLDILRSDTQLHSLTFWHWVIEFTKIADCVATCGGVTVLILRLIDCSFFNSGDGPLRIPGSPAMILILVVSNRHEIYPKEVIPAAKWSVGETSTVVGANFAIRVTKSFELQVDTVRECVTSSIRRTSMIGATSVSAEVSESGS</sequence>
<dbReference type="VEuPathDB" id="FungiDB:BO71DRAFT_432572"/>
<reference evidence="1 2" key="1">
    <citation type="submission" date="2018-02" db="EMBL/GenBank/DDBJ databases">
        <title>The genomes of Aspergillus section Nigri reveals drivers in fungal speciation.</title>
        <authorList>
            <consortium name="DOE Joint Genome Institute"/>
            <person name="Vesth T.C."/>
            <person name="Nybo J."/>
            <person name="Theobald S."/>
            <person name="Brandl J."/>
            <person name="Frisvad J.C."/>
            <person name="Nielsen K.F."/>
            <person name="Lyhne E.K."/>
            <person name="Kogle M.E."/>
            <person name="Kuo A."/>
            <person name="Riley R."/>
            <person name="Clum A."/>
            <person name="Nolan M."/>
            <person name="Lipzen A."/>
            <person name="Salamov A."/>
            <person name="Henrissat B."/>
            <person name="Wiebenga A."/>
            <person name="De vries R.P."/>
            <person name="Grigoriev I.V."/>
            <person name="Mortensen U.H."/>
            <person name="Andersen M.R."/>
            <person name="Baker S.E."/>
        </authorList>
    </citation>
    <scope>NUCLEOTIDE SEQUENCE [LARGE SCALE GENOMIC DNA]</scope>
    <source>
        <strain evidence="1 2">CBS 707.79</strain>
    </source>
</reference>
<dbReference type="AlphaFoldDB" id="A0A319D3B2"/>
<keyword evidence="2" id="KW-1185">Reference proteome</keyword>
<dbReference type="EMBL" id="KZ825935">
    <property type="protein sequence ID" value="PYH91744.1"/>
    <property type="molecule type" value="Genomic_DNA"/>
</dbReference>
<name>A0A319D3B2_9EURO</name>
<protein>
    <submittedName>
        <fullName evidence="1">Uncharacterized protein</fullName>
    </submittedName>
</protein>
<accession>A0A319D3B2</accession>
<evidence type="ECO:0000313" key="1">
    <source>
        <dbReference type="EMBL" id="PYH91744.1"/>
    </source>
</evidence>
<gene>
    <name evidence="1" type="ORF">BO71DRAFT_432572</name>
</gene>
<organism evidence="1 2">
    <name type="scientific">Aspergillus ellipticus CBS 707.79</name>
    <dbReference type="NCBI Taxonomy" id="1448320"/>
    <lineage>
        <taxon>Eukaryota</taxon>
        <taxon>Fungi</taxon>
        <taxon>Dikarya</taxon>
        <taxon>Ascomycota</taxon>
        <taxon>Pezizomycotina</taxon>
        <taxon>Eurotiomycetes</taxon>
        <taxon>Eurotiomycetidae</taxon>
        <taxon>Eurotiales</taxon>
        <taxon>Aspergillaceae</taxon>
        <taxon>Aspergillus</taxon>
        <taxon>Aspergillus subgen. Circumdati</taxon>
    </lineage>
</organism>
<dbReference type="Proteomes" id="UP000247810">
    <property type="component" value="Unassembled WGS sequence"/>
</dbReference>